<feature type="signal peptide" evidence="2">
    <location>
        <begin position="1"/>
        <end position="21"/>
    </location>
</feature>
<dbReference type="Proteomes" id="UP000654918">
    <property type="component" value="Unassembled WGS sequence"/>
</dbReference>
<comment type="caution">
    <text evidence="3">The sequence shown here is derived from an EMBL/GenBank/DDBJ whole genome shotgun (WGS) entry which is preliminary data.</text>
</comment>
<name>A0A8H6JQ14_9PEZI</name>
<evidence type="ECO:0000313" key="4">
    <source>
        <dbReference type="Proteomes" id="UP000654918"/>
    </source>
</evidence>
<feature type="chain" id="PRO_5034765782" evidence="2">
    <location>
        <begin position="22"/>
        <end position="257"/>
    </location>
</feature>
<reference evidence="3" key="1">
    <citation type="journal article" date="2020" name="Phytopathology">
        <title>Genome Sequence Resources of Colletotrichum truncatum, C. plurivorum, C. musicola, and C. sojae: Four Species Pathogenic to Soybean (Glycine max).</title>
        <authorList>
            <person name="Rogerio F."/>
            <person name="Boufleur T.R."/>
            <person name="Ciampi-Guillardi M."/>
            <person name="Sukno S.A."/>
            <person name="Thon M.R."/>
            <person name="Massola Junior N.S."/>
            <person name="Baroncelli R."/>
        </authorList>
    </citation>
    <scope>NUCLEOTIDE SEQUENCE</scope>
    <source>
        <strain evidence="3">LFN00145</strain>
    </source>
</reference>
<gene>
    <name evidence="3" type="ORF">CPLU01_13774</name>
</gene>
<keyword evidence="4" id="KW-1185">Reference proteome</keyword>
<feature type="compositionally biased region" description="Polar residues" evidence="1">
    <location>
        <begin position="74"/>
        <end position="84"/>
    </location>
</feature>
<protein>
    <submittedName>
        <fullName evidence="3">Uncharacterized protein</fullName>
    </submittedName>
</protein>
<evidence type="ECO:0000256" key="2">
    <source>
        <dbReference type="SAM" id="SignalP"/>
    </source>
</evidence>
<feature type="compositionally biased region" description="Low complexity" evidence="1">
    <location>
        <begin position="129"/>
        <end position="168"/>
    </location>
</feature>
<keyword evidence="2" id="KW-0732">Signal</keyword>
<dbReference type="AlphaFoldDB" id="A0A8H6JQ14"/>
<organism evidence="3 4">
    <name type="scientific">Colletotrichum plurivorum</name>
    <dbReference type="NCBI Taxonomy" id="2175906"/>
    <lineage>
        <taxon>Eukaryota</taxon>
        <taxon>Fungi</taxon>
        <taxon>Dikarya</taxon>
        <taxon>Ascomycota</taxon>
        <taxon>Pezizomycotina</taxon>
        <taxon>Sordariomycetes</taxon>
        <taxon>Hypocreomycetidae</taxon>
        <taxon>Glomerellales</taxon>
        <taxon>Glomerellaceae</taxon>
        <taxon>Colletotrichum</taxon>
        <taxon>Colletotrichum orchidearum species complex</taxon>
    </lineage>
</organism>
<evidence type="ECO:0000313" key="3">
    <source>
        <dbReference type="EMBL" id="KAF6816756.1"/>
    </source>
</evidence>
<dbReference type="EMBL" id="WIGO01000330">
    <property type="protein sequence ID" value="KAF6816756.1"/>
    <property type="molecule type" value="Genomic_DNA"/>
</dbReference>
<evidence type="ECO:0000256" key="1">
    <source>
        <dbReference type="SAM" id="MobiDB-lite"/>
    </source>
</evidence>
<proteinExistence type="predicted"/>
<sequence>MRSPTLFLVAQLALVVSSVTANDKTTCGTATTLAPVTNTVLLPEQTISLCDSAVTQCSVSIPAIPTVAAASPDLSGSGNGSPTTPDGGRDDDKNAGGLQAVPSGEQAASPSRLAGEAPSDGPAAPAEYPGGNSPSEGSSPSGGSSSSGGSSPSGDSSGSNGNSPPDGSLPTEDGQPEERPHGGQTRPETGLGANEQPTGDYPGPGAPAPTQSNKDVAQTPAIVVVSAADNFQRANYMYQLISAACGLVACYMHVWLA</sequence>
<feature type="region of interest" description="Disordered" evidence="1">
    <location>
        <begin position="69"/>
        <end position="215"/>
    </location>
</feature>
<accession>A0A8H6JQ14</accession>